<gene>
    <name evidence="3" type="ORF">LITE_LOCUS2834</name>
</gene>
<dbReference type="Gene3D" id="2.40.100.10">
    <property type="entry name" value="Cyclophilin-like"/>
    <property type="match status" value="1"/>
</dbReference>
<feature type="domain" description="PPIase cyclophilin-type" evidence="2">
    <location>
        <begin position="102"/>
        <end position="322"/>
    </location>
</feature>
<organism evidence="3 4">
    <name type="scientific">Linum tenue</name>
    <dbReference type="NCBI Taxonomy" id="586396"/>
    <lineage>
        <taxon>Eukaryota</taxon>
        <taxon>Viridiplantae</taxon>
        <taxon>Streptophyta</taxon>
        <taxon>Embryophyta</taxon>
        <taxon>Tracheophyta</taxon>
        <taxon>Spermatophyta</taxon>
        <taxon>Magnoliopsida</taxon>
        <taxon>eudicotyledons</taxon>
        <taxon>Gunneridae</taxon>
        <taxon>Pentapetalae</taxon>
        <taxon>rosids</taxon>
        <taxon>fabids</taxon>
        <taxon>Malpighiales</taxon>
        <taxon>Linaceae</taxon>
        <taxon>Linum</taxon>
    </lineage>
</organism>
<dbReference type="AlphaFoldDB" id="A0AAV0H691"/>
<dbReference type="Pfam" id="PF00160">
    <property type="entry name" value="Pro_isomerase"/>
    <property type="match status" value="1"/>
</dbReference>
<dbReference type="Proteomes" id="UP001154282">
    <property type="component" value="Unassembled WGS sequence"/>
</dbReference>
<keyword evidence="4" id="KW-1185">Reference proteome</keyword>
<feature type="compositionally biased region" description="Basic residues" evidence="1">
    <location>
        <begin position="15"/>
        <end position="26"/>
    </location>
</feature>
<dbReference type="InterPro" id="IPR002130">
    <property type="entry name" value="Cyclophilin-type_PPIase_dom"/>
</dbReference>
<dbReference type="FunFam" id="2.40.100.10:FF:000040">
    <property type="entry name" value="Peptidyl-prolyl cis-trans isomerase B"/>
    <property type="match status" value="1"/>
</dbReference>
<dbReference type="EMBL" id="CAMGYJ010000002">
    <property type="protein sequence ID" value="CAI0380796.1"/>
    <property type="molecule type" value="Genomic_DNA"/>
</dbReference>
<sequence length="324" mass="35283">MLHNSRIFQSTINLHHHHHHHHHRHAPTPLPPITHSSPVTPSLPLLRESPKQFSRRELAVFSNASLLLLLGRKARAEDSIKEGSGGEQLCSSSSQEPTSRAFLDISIDGKPAGRVVIGLYDDVVPVGASRFSKLVSGKAGITYRRKEFIKITSNYVQHGGVRSYGVDADLARSTTGGDLAAETLVDEWQAQNERCTVGTKNLAGSVGIIVRNPLKPPPKLKLVAKKGKLEIDEEEVGSDPNGTEFVIATKDSPELDAAALVIGRVLEGMEVVEKIGQVKTVQDNTTSPYFRVAKLIGDKRAVVAERGFNRPYSKVIVTNCGLME</sequence>
<dbReference type="InterPro" id="IPR044185">
    <property type="entry name" value="CYP26-2-like"/>
</dbReference>
<evidence type="ECO:0000313" key="4">
    <source>
        <dbReference type="Proteomes" id="UP001154282"/>
    </source>
</evidence>
<reference evidence="3" key="1">
    <citation type="submission" date="2022-08" db="EMBL/GenBank/DDBJ databases">
        <authorList>
            <person name="Gutierrez-Valencia J."/>
        </authorList>
    </citation>
    <scope>NUCLEOTIDE SEQUENCE</scope>
</reference>
<dbReference type="GO" id="GO:0009507">
    <property type="term" value="C:chloroplast"/>
    <property type="evidence" value="ECO:0007669"/>
    <property type="project" value="TreeGrafter"/>
</dbReference>
<protein>
    <recommendedName>
        <fullName evidence="2">PPIase cyclophilin-type domain-containing protein</fullName>
    </recommendedName>
</protein>
<dbReference type="SUPFAM" id="SSF50891">
    <property type="entry name" value="Cyclophilin-like"/>
    <property type="match status" value="1"/>
</dbReference>
<dbReference type="InterPro" id="IPR029000">
    <property type="entry name" value="Cyclophilin-like_dom_sf"/>
</dbReference>
<evidence type="ECO:0000256" key="1">
    <source>
        <dbReference type="SAM" id="MobiDB-lite"/>
    </source>
</evidence>
<dbReference type="PANTHER" id="PTHR47724:SF1">
    <property type="entry name" value="PEPTIDYL-PROLYL CIS-TRANS ISOMERASE CYP26-2, CHLOROPLASTIC"/>
    <property type="match status" value="1"/>
</dbReference>
<dbReference type="GO" id="GO:0003755">
    <property type="term" value="F:peptidyl-prolyl cis-trans isomerase activity"/>
    <property type="evidence" value="ECO:0007669"/>
    <property type="project" value="InterPro"/>
</dbReference>
<comment type="caution">
    <text evidence="3">The sequence shown here is derived from an EMBL/GenBank/DDBJ whole genome shotgun (WGS) entry which is preliminary data.</text>
</comment>
<evidence type="ECO:0000259" key="2">
    <source>
        <dbReference type="PROSITE" id="PS50072"/>
    </source>
</evidence>
<dbReference type="PROSITE" id="PS50072">
    <property type="entry name" value="CSA_PPIASE_2"/>
    <property type="match status" value="1"/>
</dbReference>
<accession>A0AAV0H691</accession>
<feature type="region of interest" description="Disordered" evidence="1">
    <location>
        <begin position="15"/>
        <end position="37"/>
    </location>
</feature>
<dbReference type="PRINTS" id="PR00153">
    <property type="entry name" value="CSAPPISMRASE"/>
</dbReference>
<name>A0AAV0H691_9ROSI</name>
<proteinExistence type="predicted"/>
<dbReference type="PANTHER" id="PTHR47724">
    <property type="entry name" value="PEPTIDYL-PROLYL CIS-TRANS ISOMERASE CYP26-2, CHLOROPLASTIC"/>
    <property type="match status" value="1"/>
</dbReference>
<evidence type="ECO:0000313" key="3">
    <source>
        <dbReference type="EMBL" id="CAI0380796.1"/>
    </source>
</evidence>